<dbReference type="Proteomes" id="UP001520878">
    <property type="component" value="Unassembled WGS sequence"/>
</dbReference>
<keyword evidence="3" id="KW-1185">Reference proteome</keyword>
<dbReference type="InterPro" id="IPR029021">
    <property type="entry name" value="Prot-tyrosine_phosphatase-like"/>
</dbReference>
<proteinExistence type="predicted"/>
<organism evidence="2 3">
    <name type="scientific">Fluctibacter halophilus</name>
    <dbReference type="NCBI Taxonomy" id="226011"/>
    <lineage>
        <taxon>Bacteria</taxon>
        <taxon>Pseudomonadati</taxon>
        <taxon>Pseudomonadota</taxon>
        <taxon>Gammaproteobacteria</taxon>
        <taxon>Alteromonadales</taxon>
        <taxon>Alteromonadaceae</taxon>
        <taxon>Fluctibacter</taxon>
    </lineage>
</organism>
<evidence type="ECO:0000259" key="1">
    <source>
        <dbReference type="Pfam" id="PF04273"/>
    </source>
</evidence>
<gene>
    <name evidence="2" type="ORF">LJ739_16830</name>
</gene>
<dbReference type="InterPro" id="IPR005939">
    <property type="entry name" value="BLH_phosphatase-like"/>
</dbReference>
<evidence type="ECO:0000313" key="2">
    <source>
        <dbReference type="EMBL" id="MCC2617920.1"/>
    </source>
</evidence>
<comment type="caution">
    <text evidence="2">The sequence shown here is derived from an EMBL/GenBank/DDBJ whole genome shotgun (WGS) entry which is preliminary data.</text>
</comment>
<name>A0ABS8GBF7_9ALTE</name>
<dbReference type="NCBIfam" id="TIGR01244">
    <property type="entry name" value="TIGR01244 family sulfur transferase"/>
    <property type="match status" value="1"/>
</dbReference>
<feature type="domain" description="Beta-lactamase hydrolase-like protein phosphatase-like" evidence="1">
    <location>
        <begin position="5"/>
        <end position="110"/>
    </location>
</feature>
<dbReference type="SUPFAM" id="SSF52799">
    <property type="entry name" value="(Phosphotyrosine protein) phosphatases II"/>
    <property type="match status" value="1"/>
</dbReference>
<reference evidence="2 3" key="1">
    <citation type="submission" date="2021-10" db="EMBL/GenBank/DDBJ databases">
        <title>Draft genome of Aestuariibacter halophilus JC2043.</title>
        <authorList>
            <person name="Emsley S.A."/>
            <person name="Pfannmuller K.M."/>
            <person name="Ushijima B."/>
            <person name="Saw J.H."/>
            <person name="Videau P."/>
        </authorList>
    </citation>
    <scope>NUCLEOTIDE SEQUENCE [LARGE SCALE GENOMIC DNA]</scope>
    <source>
        <strain evidence="2 3">JC2043</strain>
    </source>
</reference>
<accession>A0ABS8GBF7</accession>
<dbReference type="Gene3D" id="3.90.190.10">
    <property type="entry name" value="Protein tyrosine phosphatase superfamily"/>
    <property type="match status" value="1"/>
</dbReference>
<evidence type="ECO:0000313" key="3">
    <source>
        <dbReference type="Proteomes" id="UP001520878"/>
    </source>
</evidence>
<dbReference type="RefSeq" id="WP_229162344.1">
    <property type="nucleotide sequence ID" value="NZ_JAJEWP010000006.1"/>
</dbReference>
<sequence>MQVSLINDRFSVSDQITPDDVAILAQQGVTELVNMRPDEEVEPHLRSDAIAAAAQQANMAYVYLPIVPGMYAEDAVNMLRTTLNGCNHRVHSYCRSGNRVMHVWALANALGKSSDALLAECAKAPCDLASIKSHLEQHNLEQPWLGMHI</sequence>
<dbReference type="EMBL" id="JAJEWP010000006">
    <property type="protein sequence ID" value="MCC2617920.1"/>
    <property type="molecule type" value="Genomic_DNA"/>
</dbReference>
<protein>
    <submittedName>
        <fullName evidence="2">TIGR01244 family phosphatase</fullName>
    </submittedName>
</protein>
<dbReference type="Pfam" id="PF04273">
    <property type="entry name" value="BLH_phosphatase"/>
    <property type="match status" value="1"/>
</dbReference>